<dbReference type="InterPro" id="IPR044068">
    <property type="entry name" value="CB"/>
</dbReference>
<evidence type="ECO:0000256" key="4">
    <source>
        <dbReference type="PROSITE-ProRule" id="PRU01248"/>
    </source>
</evidence>
<dbReference type="InterPro" id="IPR013762">
    <property type="entry name" value="Integrase-like_cat_sf"/>
</dbReference>
<evidence type="ECO:0000256" key="1">
    <source>
        <dbReference type="ARBA" id="ARBA00022908"/>
    </source>
</evidence>
<dbReference type="InterPro" id="IPR002104">
    <property type="entry name" value="Integrase_catalytic"/>
</dbReference>
<dbReference type="InterPro" id="IPR011010">
    <property type="entry name" value="DNA_brk_join_enz"/>
</dbReference>
<dbReference type="Gene3D" id="1.10.150.130">
    <property type="match status" value="1"/>
</dbReference>
<dbReference type="Pfam" id="PF00589">
    <property type="entry name" value="Phage_integrase"/>
    <property type="match status" value="1"/>
</dbReference>
<evidence type="ECO:0000259" key="6">
    <source>
        <dbReference type="PROSITE" id="PS51900"/>
    </source>
</evidence>
<dbReference type="PANTHER" id="PTHR30349:SF94">
    <property type="entry name" value="INTEGRASE_RECOMBINASE HI_1414-RELATED"/>
    <property type="match status" value="1"/>
</dbReference>
<keyword evidence="3" id="KW-0233">DNA recombination</keyword>
<gene>
    <name evidence="7" type="primary">xerC_2</name>
    <name evidence="7" type="ORF">LMG31841_01163</name>
</gene>
<dbReference type="RefSeq" id="WP_228875187.1">
    <property type="nucleotide sequence ID" value="NZ_CAJQYZ010000013.1"/>
</dbReference>
<dbReference type="InterPro" id="IPR010998">
    <property type="entry name" value="Integrase_recombinase_N"/>
</dbReference>
<keyword evidence="1" id="KW-0229">DNA integration</keyword>
<dbReference type="InterPro" id="IPR050090">
    <property type="entry name" value="Tyrosine_recombinase_XerCD"/>
</dbReference>
<proteinExistence type="predicted"/>
<dbReference type="InterPro" id="IPR057084">
    <property type="entry name" value="Int_N"/>
</dbReference>
<feature type="domain" description="Core-binding (CB)" evidence="6">
    <location>
        <begin position="58"/>
        <end position="137"/>
    </location>
</feature>
<protein>
    <submittedName>
        <fullName evidence="7">Tyrosine recombinase XerC</fullName>
    </submittedName>
</protein>
<dbReference type="Proteomes" id="UP000789704">
    <property type="component" value="Unassembled WGS sequence"/>
</dbReference>
<dbReference type="Gene3D" id="1.10.443.10">
    <property type="entry name" value="Intergrase catalytic core"/>
    <property type="match status" value="1"/>
</dbReference>
<evidence type="ECO:0000256" key="3">
    <source>
        <dbReference type="ARBA" id="ARBA00023172"/>
    </source>
</evidence>
<accession>A0A9N8RUE1</accession>
<dbReference type="GO" id="GO:0006310">
    <property type="term" value="P:DNA recombination"/>
    <property type="evidence" value="ECO:0007669"/>
    <property type="project" value="UniProtKB-KW"/>
</dbReference>
<dbReference type="CDD" id="cd00796">
    <property type="entry name" value="INT_Rci_Hp1_C"/>
    <property type="match status" value="1"/>
</dbReference>
<comment type="caution">
    <text evidence="7">The sequence shown here is derived from an EMBL/GenBank/DDBJ whole genome shotgun (WGS) entry which is preliminary data.</text>
</comment>
<dbReference type="PANTHER" id="PTHR30349">
    <property type="entry name" value="PHAGE INTEGRASE-RELATED"/>
    <property type="match status" value="1"/>
</dbReference>
<name>A0A9N8RUE1_9BURK</name>
<evidence type="ECO:0000259" key="5">
    <source>
        <dbReference type="PROSITE" id="PS51898"/>
    </source>
</evidence>
<dbReference type="GO" id="GO:0003677">
    <property type="term" value="F:DNA binding"/>
    <property type="evidence" value="ECO:0007669"/>
    <property type="project" value="UniProtKB-UniRule"/>
</dbReference>
<reference evidence="7" key="1">
    <citation type="submission" date="2021-04" db="EMBL/GenBank/DDBJ databases">
        <authorList>
            <person name="Vanwijnsberghe S."/>
        </authorList>
    </citation>
    <scope>NUCLEOTIDE SEQUENCE</scope>
    <source>
        <strain evidence="7">LMG 31841</strain>
    </source>
</reference>
<evidence type="ECO:0000313" key="7">
    <source>
        <dbReference type="EMBL" id="CAG4890607.1"/>
    </source>
</evidence>
<dbReference type="PROSITE" id="PS51900">
    <property type="entry name" value="CB"/>
    <property type="match status" value="1"/>
</dbReference>
<evidence type="ECO:0000256" key="2">
    <source>
        <dbReference type="ARBA" id="ARBA00023125"/>
    </source>
</evidence>
<dbReference type="EMBL" id="CAJQZC010000002">
    <property type="protein sequence ID" value="CAG4890607.1"/>
    <property type="molecule type" value="Genomic_DNA"/>
</dbReference>
<keyword evidence="8" id="KW-1185">Reference proteome</keyword>
<feature type="domain" description="Tyr recombinase" evidence="5">
    <location>
        <begin position="159"/>
        <end position="327"/>
    </location>
</feature>
<sequence>MASIRKRGSKWQARVCRAGYPPETKSFNIRADAERWARSVETEMDRGSFISRSEAEANTLEDIINRYIDDVCPTQRSGADAIIRLRATCRNTFAKLSMSALTPKAVAAYRDERLIKVKPATVIRELAFLSAIINHARREWDINITNPITLIRKPPSPQGRDRILSADEEARLLAALAPTGRRNVWLLPAAVLSLETGMRRGELVELRWSNINLEAQTAYLPITKNGMARTVPLSTKAVGTLAALPRSIDGRVIPVKGNTLHAAFRKACKRAEIGDFHWHDLRHTAITRLAQKLPNVIELAAVSGHRSLTMLKRYYHPSATELARKLG</sequence>
<dbReference type="Pfam" id="PF24624">
    <property type="entry name" value="Int_N"/>
    <property type="match status" value="1"/>
</dbReference>
<evidence type="ECO:0000313" key="8">
    <source>
        <dbReference type="Proteomes" id="UP000789704"/>
    </source>
</evidence>
<dbReference type="PROSITE" id="PS51898">
    <property type="entry name" value="TYR_RECOMBINASE"/>
    <property type="match status" value="1"/>
</dbReference>
<dbReference type="GO" id="GO:0015074">
    <property type="term" value="P:DNA integration"/>
    <property type="evidence" value="ECO:0007669"/>
    <property type="project" value="UniProtKB-KW"/>
</dbReference>
<keyword evidence="2 4" id="KW-0238">DNA-binding</keyword>
<organism evidence="7 8">
    <name type="scientific">Paraburkholderia saeva</name>
    <dbReference type="NCBI Taxonomy" id="2777537"/>
    <lineage>
        <taxon>Bacteria</taxon>
        <taxon>Pseudomonadati</taxon>
        <taxon>Pseudomonadota</taxon>
        <taxon>Betaproteobacteria</taxon>
        <taxon>Burkholderiales</taxon>
        <taxon>Burkholderiaceae</taxon>
        <taxon>Paraburkholderia</taxon>
    </lineage>
</organism>
<dbReference type="AlphaFoldDB" id="A0A9N8RUE1"/>
<dbReference type="SUPFAM" id="SSF56349">
    <property type="entry name" value="DNA breaking-rejoining enzymes"/>
    <property type="match status" value="1"/>
</dbReference>